<dbReference type="AlphaFoldDB" id="A0A1J5UFG4"/>
<dbReference type="Gene3D" id="3.20.20.240">
    <property type="entry name" value="Methylmalonyl-CoA mutase"/>
    <property type="match status" value="1"/>
</dbReference>
<reference evidence="4 5" key="1">
    <citation type="submission" date="2016-08" db="EMBL/GenBank/DDBJ databases">
        <title>New Insights into Marine Group III Euryarchaeota, from dark to light.</title>
        <authorList>
            <person name="Haro-Moreno J.M."/>
            <person name="Rodriguez-Valera F."/>
            <person name="Lopez-Garcia P."/>
            <person name="Moreira D."/>
            <person name="Martin-Cuadrado A.B."/>
        </authorList>
    </citation>
    <scope>NUCLEOTIDE SEQUENCE [LARGE SCALE GENOMIC DNA]</scope>
    <source>
        <strain evidence="4">CG-Epi2</strain>
    </source>
</reference>
<evidence type="ECO:0000313" key="4">
    <source>
        <dbReference type="EMBL" id="OIR23030.1"/>
    </source>
</evidence>
<dbReference type="Pfam" id="PF01642">
    <property type="entry name" value="MM_CoA_mutase"/>
    <property type="match status" value="1"/>
</dbReference>
<protein>
    <submittedName>
        <fullName evidence="4">Methylmalonyl-CoA mutase</fullName>
    </submittedName>
</protein>
<proteinExistence type="predicted"/>
<keyword evidence="1" id="KW-0413">Isomerase</keyword>
<dbReference type="SUPFAM" id="SSF51703">
    <property type="entry name" value="Cobalamin (vitamin B12)-dependent enzymes"/>
    <property type="match status" value="1"/>
</dbReference>
<feature type="region of interest" description="Disordered" evidence="2">
    <location>
        <begin position="1"/>
        <end position="21"/>
    </location>
</feature>
<dbReference type="Proteomes" id="UP000183615">
    <property type="component" value="Unassembled WGS sequence"/>
</dbReference>
<evidence type="ECO:0000256" key="1">
    <source>
        <dbReference type="ARBA" id="ARBA00023235"/>
    </source>
</evidence>
<name>A0A1J5UFG4_9ARCH</name>
<organism evidence="4 5">
    <name type="scientific">Marine Group III euryarchaeote CG-Epi2</name>
    <dbReference type="NCBI Taxonomy" id="1888996"/>
    <lineage>
        <taxon>Archaea</taxon>
        <taxon>Methanobacteriati</taxon>
        <taxon>Thermoplasmatota</taxon>
        <taxon>Thermoplasmata</taxon>
        <taxon>Candidatus Thermoprofundales</taxon>
    </lineage>
</organism>
<dbReference type="GO" id="GO:0031419">
    <property type="term" value="F:cobalamin binding"/>
    <property type="evidence" value="ECO:0007669"/>
    <property type="project" value="InterPro"/>
</dbReference>
<gene>
    <name evidence="4" type="ORF">BET99_02955</name>
</gene>
<dbReference type="CDD" id="cd03680">
    <property type="entry name" value="MM_CoA_mutase_ICM_like"/>
    <property type="match status" value="1"/>
</dbReference>
<evidence type="ECO:0000256" key="2">
    <source>
        <dbReference type="SAM" id="MobiDB-lite"/>
    </source>
</evidence>
<accession>A0A1J5UFG4</accession>
<dbReference type="InterPro" id="IPR006098">
    <property type="entry name" value="MMCoA_mutase_a_cat"/>
</dbReference>
<dbReference type="InterPro" id="IPR016176">
    <property type="entry name" value="Cbl-dep_enz_cat"/>
</dbReference>
<dbReference type="GO" id="GO:0004494">
    <property type="term" value="F:methylmalonyl-CoA mutase activity"/>
    <property type="evidence" value="ECO:0007669"/>
    <property type="project" value="InterPro"/>
</dbReference>
<dbReference type="PANTHER" id="PTHR48101">
    <property type="entry name" value="METHYLMALONYL-COA MUTASE, MITOCHONDRIAL-RELATED"/>
    <property type="match status" value="1"/>
</dbReference>
<evidence type="ECO:0000313" key="5">
    <source>
        <dbReference type="Proteomes" id="UP000183615"/>
    </source>
</evidence>
<feature type="domain" description="Methylmalonyl-CoA mutase alpha/beta chain catalytic" evidence="3">
    <location>
        <begin position="46"/>
        <end position="560"/>
    </location>
</feature>
<dbReference type="EMBL" id="MIYZ01000002">
    <property type="protein sequence ID" value="OIR23030.1"/>
    <property type="molecule type" value="Genomic_DNA"/>
</dbReference>
<evidence type="ECO:0000259" key="3">
    <source>
        <dbReference type="Pfam" id="PF01642"/>
    </source>
</evidence>
<dbReference type="InterPro" id="IPR006099">
    <property type="entry name" value="MeMalonylCoA_mutase_a/b_cat"/>
</dbReference>
<dbReference type="NCBIfam" id="TIGR00641">
    <property type="entry name" value="acid_CoA_mut_N"/>
    <property type="match status" value="1"/>
</dbReference>
<dbReference type="PANTHER" id="PTHR48101:SF1">
    <property type="entry name" value="METHYLMALONYL-COA MUTASE, LARGE SUBUNIT"/>
    <property type="match status" value="1"/>
</dbReference>
<sequence>MSNRDFDGENANKQDSDYQKSYDKWKKNILEPSLKKNPERLKEFMTTSSQKVDRLYTPLDNSSINFEEDISYPGEFPYTRGIHSTMYRGRLWTMRMFAGFGSAEETNARFKYLLNQGQTGLSTAFDLPTLYGYDSDSPLAAGEFGECGVGVSSLEDMSILFKDIPLDKVTTSMTINSPAAMTWAMYIANAENQGIPKSNLGGTIQNDILKEYIAQKEYIFPPLPSMRLVTDTVEYGTKHMPKWNTISISGYHIREAGSTAVQELAFTLADGYAYADWAIERGLDIDEFAPRFSFFFNAHNDFFEEIAKYRAARRIWARDMRDKYGAKDPRSWTLRFHTQTAGCSLTAQQPEINIVRVAIQAMAGVLGGTQSLHTDSMDEALALPSKKAVQIALRTQQVIAHESGAANVIDPLGGSYYLEWLTDDMERQARDYFDRIESLGGVVPAIEKGFFQKEIAAAAYKYQQEIDNKDRIVVGVNQYNSEEQVEIPILEMDPEGFERQCARLKNLRSSRDKGRHSAALAAIEKAAEGEDNLMPHFIEAAKAKATLGEMCDVLRGVFGEYREGSDF</sequence>
<comment type="caution">
    <text evidence="4">The sequence shown here is derived from an EMBL/GenBank/DDBJ whole genome shotgun (WGS) entry which is preliminary data.</text>
</comment>